<reference evidence="3 4" key="1">
    <citation type="journal article" date="2018" name="Front. Microbiol.">
        <title>Genome-Wide Analysis of Corynespora cassiicola Leaf Fall Disease Putative Effectors.</title>
        <authorList>
            <person name="Lopez D."/>
            <person name="Ribeiro S."/>
            <person name="Label P."/>
            <person name="Fumanal B."/>
            <person name="Venisse J.S."/>
            <person name="Kohler A."/>
            <person name="de Oliveira R.R."/>
            <person name="Labutti K."/>
            <person name="Lipzen A."/>
            <person name="Lail K."/>
            <person name="Bauer D."/>
            <person name="Ohm R.A."/>
            <person name="Barry K.W."/>
            <person name="Spatafora J."/>
            <person name="Grigoriev I.V."/>
            <person name="Martin F.M."/>
            <person name="Pujade-Renaud V."/>
        </authorList>
    </citation>
    <scope>NUCLEOTIDE SEQUENCE [LARGE SCALE GENOMIC DNA]</scope>
    <source>
        <strain evidence="3 4">Philippines</strain>
    </source>
</reference>
<dbReference type="EMBL" id="KZ678130">
    <property type="protein sequence ID" value="PSN71912.1"/>
    <property type="molecule type" value="Genomic_DNA"/>
</dbReference>
<comment type="similarity">
    <text evidence="1">Belongs to the AIM6 family.</text>
</comment>
<dbReference type="Proteomes" id="UP000240883">
    <property type="component" value="Unassembled WGS sequence"/>
</dbReference>
<dbReference type="OrthoDB" id="4153866at2759"/>
<organism evidence="3 4">
    <name type="scientific">Corynespora cassiicola Philippines</name>
    <dbReference type="NCBI Taxonomy" id="1448308"/>
    <lineage>
        <taxon>Eukaryota</taxon>
        <taxon>Fungi</taxon>
        <taxon>Dikarya</taxon>
        <taxon>Ascomycota</taxon>
        <taxon>Pezizomycotina</taxon>
        <taxon>Dothideomycetes</taxon>
        <taxon>Pleosporomycetidae</taxon>
        <taxon>Pleosporales</taxon>
        <taxon>Corynesporascaceae</taxon>
        <taxon>Corynespora</taxon>
    </lineage>
</organism>
<protein>
    <recommendedName>
        <fullName evidence="2">Altered inheritance of mitochondria protein 6</fullName>
    </recommendedName>
</protein>
<dbReference type="STRING" id="1448308.A0A2T2P2M5"/>
<dbReference type="GO" id="GO:0006629">
    <property type="term" value="P:lipid metabolic process"/>
    <property type="evidence" value="ECO:0007669"/>
    <property type="project" value="InterPro"/>
</dbReference>
<dbReference type="AlphaFoldDB" id="A0A2T2P2M5"/>
<proteinExistence type="inferred from homology"/>
<gene>
    <name evidence="3" type="ORF">BS50DRAFT_597407</name>
</gene>
<evidence type="ECO:0000313" key="3">
    <source>
        <dbReference type="EMBL" id="PSN71912.1"/>
    </source>
</evidence>
<name>A0A2T2P2M5_CORCC</name>
<evidence type="ECO:0000313" key="4">
    <source>
        <dbReference type="Proteomes" id="UP000240883"/>
    </source>
</evidence>
<dbReference type="PANTHER" id="PTHR31571">
    <property type="entry name" value="ALTERED INHERITANCE OF MITOCHONDRIA PROTEIN 6"/>
    <property type="match status" value="1"/>
</dbReference>
<dbReference type="InterPro" id="IPR051236">
    <property type="entry name" value="HAT_RTT109-like"/>
</dbReference>
<evidence type="ECO:0000256" key="1">
    <source>
        <dbReference type="ARBA" id="ARBA00008858"/>
    </source>
</evidence>
<dbReference type="PANTHER" id="PTHR31571:SF1">
    <property type="entry name" value="ALTERED INHERITANCE OF MITOCHONDRIA PROTEIN 6"/>
    <property type="match status" value="1"/>
</dbReference>
<dbReference type="SUPFAM" id="SSF51695">
    <property type="entry name" value="PLC-like phosphodiesterases"/>
    <property type="match status" value="1"/>
</dbReference>
<keyword evidence="4" id="KW-1185">Reference proteome</keyword>
<dbReference type="InterPro" id="IPR017946">
    <property type="entry name" value="PLC-like_Pdiesterase_TIM-brl"/>
</dbReference>
<evidence type="ECO:0000256" key="2">
    <source>
        <dbReference type="ARBA" id="ARBA00014286"/>
    </source>
</evidence>
<sequence length="326" mass="36273">MIGLVVGLVVGLLILTCLVTGSVTLFAHTTTANFSSSWKEPGVIGSKTFQWRDDFSRDIVPRRCLSHNDYTRTVPLYEALAAGCVSIEVDVWLHGDELLVGHTWDSTKRERTLNSLYLEPLINIFVNRNVSLASEETNRIGVFDADPAVSVILLVDFKSDGQRTWPALLRHLQPLRKGDWITYYDGQKLRRGPLTVVGTGNTPFELVQQNDSDRFVFMDAPLGQLPAAEYNSSNSVYASMQFKKAVGGIAINGMTSSQEVTTRRQMREATAKGLISRYWDIPSWPPTLKHSIYTSLAQSAMDMLNVDDLADATLAKIYRADLGQIL</sequence>
<accession>A0A2T2P2M5</accession>
<dbReference type="GO" id="GO:0008081">
    <property type="term" value="F:phosphoric diester hydrolase activity"/>
    <property type="evidence" value="ECO:0007669"/>
    <property type="project" value="InterPro"/>
</dbReference>